<dbReference type="SUPFAM" id="SSF75217">
    <property type="entry name" value="alpha/beta knot"/>
    <property type="match status" value="1"/>
</dbReference>
<dbReference type="GO" id="GO:0006396">
    <property type="term" value="P:RNA processing"/>
    <property type="evidence" value="ECO:0007669"/>
    <property type="project" value="InterPro"/>
</dbReference>
<dbReference type="Pfam" id="PF00588">
    <property type="entry name" value="SpoU_methylase"/>
    <property type="match status" value="1"/>
</dbReference>
<dbReference type="PANTHER" id="PTHR46429">
    <property type="entry name" value="23S RRNA (GUANOSINE-2'-O-)-METHYLTRANSFERASE RLMB"/>
    <property type="match status" value="1"/>
</dbReference>
<dbReference type="Proteomes" id="UP000053091">
    <property type="component" value="Unassembled WGS sequence"/>
</dbReference>
<proteinExistence type="predicted"/>
<dbReference type="STRING" id="1678841.TBC1_12885"/>
<dbReference type="PATRIC" id="fig|1678841.3.peg.3646"/>
<sequence length="182" mass="20528">MSFTKLTTEQLNRLDINDFRESTKLPLVVVLDNLRSQHNTGSIFRTADAFRLEGIHLCGITAIPPAREIHKTALGATESVQWKYFETTMDSVRQLKDEGYIIVGIEQTDRSRMIGNFKAETDKKYAIILGNEVHGIGEEVLALCDLCIEIPQYGTKHSLNVSVSAAIMIWEFFRQTGHLLDS</sequence>
<organism evidence="4">
    <name type="scientific">Lentimicrobium saccharophilum</name>
    <dbReference type="NCBI Taxonomy" id="1678841"/>
    <lineage>
        <taxon>Bacteria</taxon>
        <taxon>Pseudomonadati</taxon>
        <taxon>Bacteroidota</taxon>
        <taxon>Bacteroidia</taxon>
        <taxon>Bacteroidales</taxon>
        <taxon>Lentimicrobiaceae</taxon>
        <taxon>Lentimicrobium</taxon>
    </lineage>
</organism>
<evidence type="ECO:0000313" key="4">
    <source>
        <dbReference type="EMBL" id="GAP45065.1"/>
    </source>
</evidence>
<gene>
    <name evidence="4" type="ORF">TBC1_12885</name>
</gene>
<dbReference type="GO" id="GO:0008173">
    <property type="term" value="F:RNA methyltransferase activity"/>
    <property type="evidence" value="ECO:0007669"/>
    <property type="project" value="InterPro"/>
</dbReference>
<dbReference type="InterPro" id="IPR004441">
    <property type="entry name" value="rRNA_MeTrfase_TrmH"/>
</dbReference>
<dbReference type="OrthoDB" id="9795352at2"/>
<keyword evidence="5" id="KW-1185">Reference proteome</keyword>
<dbReference type="RefSeq" id="WP_062045141.1">
    <property type="nucleotide sequence ID" value="NZ_DF968183.1"/>
</dbReference>
<keyword evidence="2" id="KW-0808">Transferase</keyword>
<dbReference type="CDD" id="cd18097">
    <property type="entry name" value="SpoU-like"/>
    <property type="match status" value="1"/>
</dbReference>
<protein>
    <submittedName>
        <fullName evidence="4">SpoU rRNA Methylase family</fullName>
    </submittedName>
</protein>
<dbReference type="PANTHER" id="PTHR46429:SF1">
    <property type="entry name" value="23S RRNA (GUANOSINE-2'-O-)-METHYLTRANSFERASE RLMB"/>
    <property type="match status" value="1"/>
</dbReference>
<accession>A0A0S7C731</accession>
<keyword evidence="1 4" id="KW-0489">Methyltransferase</keyword>
<dbReference type="InterPro" id="IPR029026">
    <property type="entry name" value="tRNA_m1G_MTases_N"/>
</dbReference>
<name>A0A0S7C731_9BACT</name>
<evidence type="ECO:0000256" key="2">
    <source>
        <dbReference type="ARBA" id="ARBA00022679"/>
    </source>
</evidence>
<dbReference type="InterPro" id="IPR029028">
    <property type="entry name" value="Alpha/beta_knot_MTases"/>
</dbReference>
<dbReference type="GO" id="GO:0005829">
    <property type="term" value="C:cytosol"/>
    <property type="evidence" value="ECO:0007669"/>
    <property type="project" value="TreeGrafter"/>
</dbReference>
<dbReference type="Gene3D" id="3.40.1280.10">
    <property type="match status" value="1"/>
</dbReference>
<dbReference type="AlphaFoldDB" id="A0A0S7C731"/>
<reference evidence="4" key="1">
    <citation type="journal article" date="2015" name="Genome Announc.">
        <title>Draft Genome Sequence of Bacteroidales Strain TBC1, a Novel Isolate from a Methanogenic Wastewater Treatment System.</title>
        <authorList>
            <person name="Tourlousse D.M."/>
            <person name="Matsuura N."/>
            <person name="Sun L."/>
            <person name="Toyonaga M."/>
            <person name="Kuroda K."/>
            <person name="Ohashi A."/>
            <person name="Cruz R."/>
            <person name="Yamaguchi T."/>
            <person name="Sekiguchi Y."/>
        </authorList>
    </citation>
    <scope>NUCLEOTIDE SEQUENCE [LARGE SCALE GENOMIC DNA]</scope>
    <source>
        <strain evidence="4">TBC1</strain>
    </source>
</reference>
<evidence type="ECO:0000313" key="5">
    <source>
        <dbReference type="Proteomes" id="UP000053091"/>
    </source>
</evidence>
<feature type="domain" description="tRNA/rRNA methyltransferase SpoU type" evidence="3">
    <location>
        <begin position="27"/>
        <end position="169"/>
    </location>
</feature>
<dbReference type="InterPro" id="IPR001537">
    <property type="entry name" value="SpoU_MeTrfase"/>
</dbReference>
<dbReference type="EMBL" id="DF968183">
    <property type="protein sequence ID" value="GAP45065.1"/>
    <property type="molecule type" value="Genomic_DNA"/>
</dbReference>
<evidence type="ECO:0000259" key="3">
    <source>
        <dbReference type="Pfam" id="PF00588"/>
    </source>
</evidence>
<evidence type="ECO:0000256" key="1">
    <source>
        <dbReference type="ARBA" id="ARBA00022603"/>
    </source>
</evidence>
<dbReference type="GO" id="GO:0003723">
    <property type="term" value="F:RNA binding"/>
    <property type="evidence" value="ECO:0007669"/>
    <property type="project" value="InterPro"/>
</dbReference>
<dbReference type="GO" id="GO:0032259">
    <property type="term" value="P:methylation"/>
    <property type="evidence" value="ECO:0007669"/>
    <property type="project" value="UniProtKB-KW"/>
</dbReference>